<reference evidence="2" key="1">
    <citation type="submission" date="2023-10" db="EMBL/GenBank/DDBJ databases">
        <authorList>
            <person name="Chen Y."/>
            <person name="Shah S."/>
            <person name="Dougan E. K."/>
            <person name="Thang M."/>
            <person name="Chan C."/>
        </authorList>
    </citation>
    <scope>NUCLEOTIDE SEQUENCE [LARGE SCALE GENOMIC DNA]</scope>
</reference>
<keyword evidence="3" id="KW-1185">Reference proteome</keyword>
<evidence type="ECO:0000313" key="2">
    <source>
        <dbReference type="EMBL" id="CAK0905954.1"/>
    </source>
</evidence>
<dbReference type="Pfam" id="PF12777">
    <property type="entry name" value="MT"/>
    <property type="match status" value="1"/>
</dbReference>
<dbReference type="InterPro" id="IPR024743">
    <property type="entry name" value="Dynein_HC_stalk"/>
</dbReference>
<evidence type="ECO:0000259" key="1">
    <source>
        <dbReference type="Pfam" id="PF12777"/>
    </source>
</evidence>
<dbReference type="InterPro" id="IPR026983">
    <property type="entry name" value="DHC"/>
</dbReference>
<dbReference type="Gene3D" id="1.20.920.20">
    <property type="match status" value="1"/>
</dbReference>
<evidence type="ECO:0000313" key="3">
    <source>
        <dbReference type="Proteomes" id="UP001189429"/>
    </source>
</evidence>
<gene>
    <name evidence="2" type="ORF">PCOR1329_LOCUS81477</name>
</gene>
<dbReference type="EMBL" id="CAUYUJ010021626">
    <property type="protein sequence ID" value="CAK0905954.1"/>
    <property type="molecule type" value="Genomic_DNA"/>
</dbReference>
<protein>
    <recommendedName>
        <fullName evidence="1">Dynein heavy chain coiled coil stalk domain-containing protein</fullName>
    </recommendedName>
</protein>
<accession>A0ABN9Y4H1</accession>
<sequence>MGSPCRHPDAAGGAPAAEAVGVLEWVAAVGLGAAVARVWIFERVAGSWAAFDLGMRSPGAEKSAVEGQAVRCQDASGHDSPGRQRIVESERGHGFEEKLNLAERLVSGLAEEKERWTRSVGALQDLQLKLIGNCLISSAFVGYISPFSAVFREDLWKNSWTK</sequence>
<feature type="non-terminal residue" evidence="2">
    <location>
        <position position="162"/>
    </location>
</feature>
<dbReference type="PANTHER" id="PTHR22878">
    <property type="entry name" value="DYNEIN HEAVY CHAIN 6, AXONEMAL-LIKE-RELATED"/>
    <property type="match status" value="1"/>
</dbReference>
<organism evidence="2 3">
    <name type="scientific">Prorocentrum cordatum</name>
    <dbReference type="NCBI Taxonomy" id="2364126"/>
    <lineage>
        <taxon>Eukaryota</taxon>
        <taxon>Sar</taxon>
        <taxon>Alveolata</taxon>
        <taxon>Dinophyceae</taxon>
        <taxon>Prorocentrales</taxon>
        <taxon>Prorocentraceae</taxon>
        <taxon>Prorocentrum</taxon>
    </lineage>
</organism>
<name>A0ABN9Y4H1_9DINO</name>
<dbReference type="Proteomes" id="UP001189429">
    <property type="component" value="Unassembled WGS sequence"/>
</dbReference>
<comment type="caution">
    <text evidence="2">The sequence shown here is derived from an EMBL/GenBank/DDBJ whole genome shotgun (WGS) entry which is preliminary data.</text>
</comment>
<feature type="domain" description="Dynein heavy chain coiled coil stalk" evidence="1">
    <location>
        <begin position="98"/>
        <end position="161"/>
    </location>
</feature>
<proteinExistence type="predicted"/>